<dbReference type="InterPro" id="IPR017972">
    <property type="entry name" value="Cyt_P450_CS"/>
</dbReference>
<feature type="binding site" description="axial binding residue" evidence="8">
    <location>
        <position position="471"/>
    </location>
    <ligand>
        <name>heme</name>
        <dbReference type="ChEBI" id="CHEBI:30413"/>
    </ligand>
    <ligandPart>
        <name>Fe</name>
        <dbReference type="ChEBI" id="CHEBI:18248"/>
    </ligandPart>
</feature>
<comment type="similarity">
    <text evidence="2 9">Belongs to the cytochrome P450 family.</text>
</comment>
<keyword evidence="12" id="KW-1185">Reference proteome</keyword>
<dbReference type="GO" id="GO:0016705">
    <property type="term" value="F:oxidoreductase activity, acting on paired donors, with incorporation or reduction of molecular oxygen"/>
    <property type="evidence" value="ECO:0007669"/>
    <property type="project" value="InterPro"/>
</dbReference>
<keyword evidence="4 8" id="KW-0479">Metal-binding</keyword>
<keyword evidence="10" id="KW-1133">Transmembrane helix</keyword>
<dbReference type="GO" id="GO:0005506">
    <property type="term" value="F:iron ion binding"/>
    <property type="evidence" value="ECO:0007669"/>
    <property type="project" value="InterPro"/>
</dbReference>
<dbReference type="GO" id="GO:0004497">
    <property type="term" value="F:monooxygenase activity"/>
    <property type="evidence" value="ECO:0007669"/>
    <property type="project" value="UniProtKB-KW"/>
</dbReference>
<accession>A0A9W9FM04</accession>
<keyword evidence="5 9" id="KW-0560">Oxidoreductase</keyword>
<name>A0A9W9FM04_9EURO</name>
<dbReference type="PANTHER" id="PTHR46206:SF2">
    <property type="entry name" value="CYTOCHROME P450 MONOOXYGENASE AUSG-RELATED"/>
    <property type="match status" value="1"/>
</dbReference>
<dbReference type="Gene3D" id="1.10.630.10">
    <property type="entry name" value="Cytochrome P450"/>
    <property type="match status" value="1"/>
</dbReference>
<evidence type="ECO:0000256" key="9">
    <source>
        <dbReference type="RuleBase" id="RU000461"/>
    </source>
</evidence>
<proteinExistence type="inferred from homology"/>
<gene>
    <name evidence="11" type="ORF">N7532_003199</name>
</gene>
<evidence type="ECO:0000256" key="8">
    <source>
        <dbReference type="PIRSR" id="PIRSR602403-1"/>
    </source>
</evidence>
<dbReference type="PANTHER" id="PTHR46206">
    <property type="entry name" value="CYTOCHROME P450"/>
    <property type="match status" value="1"/>
</dbReference>
<dbReference type="SUPFAM" id="SSF48264">
    <property type="entry name" value="Cytochrome P450"/>
    <property type="match status" value="1"/>
</dbReference>
<evidence type="ECO:0000313" key="12">
    <source>
        <dbReference type="Proteomes" id="UP001149074"/>
    </source>
</evidence>
<keyword evidence="7 9" id="KW-0503">Monooxygenase</keyword>
<keyword evidence="10" id="KW-0472">Membrane</keyword>
<evidence type="ECO:0000256" key="1">
    <source>
        <dbReference type="ARBA" id="ARBA00001971"/>
    </source>
</evidence>
<reference evidence="11" key="1">
    <citation type="submission" date="2022-11" db="EMBL/GenBank/DDBJ databases">
        <authorList>
            <person name="Petersen C."/>
        </authorList>
    </citation>
    <scope>NUCLEOTIDE SEQUENCE</scope>
    <source>
        <strain evidence="11">IBT 30761</strain>
    </source>
</reference>
<dbReference type="GeneID" id="81354672"/>
<dbReference type="InterPro" id="IPR001128">
    <property type="entry name" value="Cyt_P450"/>
</dbReference>
<evidence type="ECO:0000256" key="6">
    <source>
        <dbReference type="ARBA" id="ARBA00023004"/>
    </source>
</evidence>
<keyword evidence="6 8" id="KW-0408">Iron</keyword>
<evidence type="ECO:0000256" key="3">
    <source>
        <dbReference type="ARBA" id="ARBA00022617"/>
    </source>
</evidence>
<organism evidence="11 12">
    <name type="scientific">Penicillium argentinense</name>
    <dbReference type="NCBI Taxonomy" id="1131581"/>
    <lineage>
        <taxon>Eukaryota</taxon>
        <taxon>Fungi</taxon>
        <taxon>Dikarya</taxon>
        <taxon>Ascomycota</taxon>
        <taxon>Pezizomycotina</taxon>
        <taxon>Eurotiomycetes</taxon>
        <taxon>Eurotiomycetidae</taxon>
        <taxon>Eurotiales</taxon>
        <taxon>Aspergillaceae</taxon>
        <taxon>Penicillium</taxon>
    </lineage>
</organism>
<evidence type="ECO:0000256" key="5">
    <source>
        <dbReference type="ARBA" id="ARBA00023002"/>
    </source>
</evidence>
<dbReference type="CDD" id="cd11041">
    <property type="entry name" value="CYP503A1-like"/>
    <property type="match status" value="1"/>
</dbReference>
<evidence type="ECO:0000256" key="4">
    <source>
        <dbReference type="ARBA" id="ARBA00022723"/>
    </source>
</evidence>
<protein>
    <submittedName>
        <fullName evidence="11">Uncharacterized protein</fullName>
    </submittedName>
</protein>
<evidence type="ECO:0000313" key="11">
    <source>
        <dbReference type="EMBL" id="KAJ5102670.1"/>
    </source>
</evidence>
<dbReference type="Pfam" id="PF00067">
    <property type="entry name" value="p450"/>
    <property type="match status" value="1"/>
</dbReference>
<reference evidence="11" key="2">
    <citation type="journal article" date="2023" name="IMA Fungus">
        <title>Comparative genomic study of the Penicillium genus elucidates a diverse pangenome and 15 lateral gene transfer events.</title>
        <authorList>
            <person name="Petersen C."/>
            <person name="Sorensen T."/>
            <person name="Nielsen M.R."/>
            <person name="Sondergaard T.E."/>
            <person name="Sorensen J.L."/>
            <person name="Fitzpatrick D.A."/>
            <person name="Frisvad J.C."/>
            <person name="Nielsen K.L."/>
        </authorList>
    </citation>
    <scope>NUCLEOTIDE SEQUENCE</scope>
    <source>
        <strain evidence="11">IBT 30761</strain>
    </source>
</reference>
<evidence type="ECO:0000256" key="10">
    <source>
        <dbReference type="SAM" id="Phobius"/>
    </source>
</evidence>
<keyword evidence="10" id="KW-0812">Transmembrane</keyword>
<dbReference type="InterPro" id="IPR002403">
    <property type="entry name" value="Cyt_P450_E_grp-IV"/>
</dbReference>
<dbReference type="EMBL" id="JAPQKI010000004">
    <property type="protein sequence ID" value="KAJ5102670.1"/>
    <property type="molecule type" value="Genomic_DNA"/>
</dbReference>
<comment type="caution">
    <text evidence="11">The sequence shown here is derived from an EMBL/GenBank/DDBJ whole genome shotgun (WGS) entry which is preliminary data.</text>
</comment>
<dbReference type="Proteomes" id="UP001149074">
    <property type="component" value="Unassembled WGS sequence"/>
</dbReference>
<dbReference type="PROSITE" id="PS00086">
    <property type="entry name" value="CYTOCHROME_P450"/>
    <property type="match status" value="1"/>
</dbReference>
<dbReference type="PRINTS" id="PR00465">
    <property type="entry name" value="EP450IV"/>
</dbReference>
<evidence type="ECO:0000256" key="2">
    <source>
        <dbReference type="ARBA" id="ARBA00010617"/>
    </source>
</evidence>
<dbReference type="AlphaFoldDB" id="A0A9W9FM04"/>
<keyword evidence="3 8" id="KW-0349">Heme</keyword>
<dbReference type="GO" id="GO:0043386">
    <property type="term" value="P:mycotoxin biosynthetic process"/>
    <property type="evidence" value="ECO:0007669"/>
    <property type="project" value="UniProtKB-ARBA"/>
</dbReference>
<dbReference type="GO" id="GO:0020037">
    <property type="term" value="F:heme binding"/>
    <property type="evidence" value="ECO:0007669"/>
    <property type="project" value="InterPro"/>
</dbReference>
<evidence type="ECO:0000256" key="7">
    <source>
        <dbReference type="ARBA" id="ARBA00023033"/>
    </source>
</evidence>
<feature type="transmembrane region" description="Helical" evidence="10">
    <location>
        <begin position="12"/>
        <end position="30"/>
    </location>
</feature>
<dbReference type="OrthoDB" id="1844152at2759"/>
<dbReference type="RefSeq" id="XP_056476050.1">
    <property type="nucleotide sequence ID" value="XM_056615693.1"/>
</dbReference>
<comment type="cofactor">
    <cofactor evidence="1 8">
        <name>heme</name>
        <dbReference type="ChEBI" id="CHEBI:30413"/>
    </cofactor>
</comment>
<sequence>MAVLAELLNSPYVVQGAYVALLAVFISAFWQDLADEIPHFRIPVVGRTWYDLFNKKARARFTSGARELIREGFAKGADIFQVMGQKPLVVLHPKFIDEIKNHPSLSFEGATAKMFFENRIPGFEPFHQGNGNKVLVDMVRTKLTQSLGSLTIPLSQESADVAKEMFPHPTVRHASQTKTKPPMLIGNAEWVSYNFAAKIPYVVARVSTRAFLGREVARNEDWIDISVNYAINAFNAARELRQWPSILRPLVHNFLPSAQKLRKNLVLGRSIIDKELQRRELIRQGKLPQDESRQVDTLDWIDEISESLNRTVNVAHAQMALSLAAIHTTSNLFTNIMYDLAAHPELMQPLRDEIRAVVAEDGCLKKTSLLKLKLMDSVMKETQRLSPVSMVSLNRLALAEIPLSDGTVIPKGATLGVSAHVNHDESIYPDAGTYNGYRFYNKRQQPGNEQRFQFVTTTTESFGFGHGVHACPGRFFAANETKIFLIHLLLKYDWQLKEDRGRPANFEHGTEIITDPTVELLFRSREPEIDLAALGE</sequence>
<dbReference type="InterPro" id="IPR036396">
    <property type="entry name" value="Cyt_P450_sf"/>
</dbReference>